<feature type="compositionally biased region" description="Polar residues" evidence="10">
    <location>
        <begin position="412"/>
        <end position="425"/>
    </location>
</feature>
<reference evidence="12" key="1">
    <citation type="journal article" date="2023" name="Mol. Phylogenet. Evol.">
        <title>Genome-scale phylogeny and comparative genomics of the fungal order Sordariales.</title>
        <authorList>
            <person name="Hensen N."/>
            <person name="Bonometti L."/>
            <person name="Westerberg I."/>
            <person name="Brannstrom I.O."/>
            <person name="Guillou S."/>
            <person name="Cros-Aarteil S."/>
            <person name="Calhoun S."/>
            <person name="Haridas S."/>
            <person name="Kuo A."/>
            <person name="Mondo S."/>
            <person name="Pangilinan J."/>
            <person name="Riley R."/>
            <person name="LaButti K."/>
            <person name="Andreopoulos B."/>
            <person name="Lipzen A."/>
            <person name="Chen C."/>
            <person name="Yan M."/>
            <person name="Daum C."/>
            <person name="Ng V."/>
            <person name="Clum A."/>
            <person name="Steindorff A."/>
            <person name="Ohm R.A."/>
            <person name="Martin F."/>
            <person name="Silar P."/>
            <person name="Natvig D.O."/>
            <person name="Lalanne C."/>
            <person name="Gautier V."/>
            <person name="Ament-Velasquez S.L."/>
            <person name="Kruys A."/>
            <person name="Hutchinson M.I."/>
            <person name="Powell A.J."/>
            <person name="Barry K."/>
            <person name="Miller A.N."/>
            <person name="Grigoriev I.V."/>
            <person name="Debuchy R."/>
            <person name="Gladieux P."/>
            <person name="Hiltunen Thoren M."/>
            <person name="Johannesson H."/>
        </authorList>
    </citation>
    <scope>NUCLEOTIDE SEQUENCE</scope>
    <source>
        <strain evidence="12">SMH4131-1</strain>
    </source>
</reference>
<protein>
    <submittedName>
        <fullName evidence="12">Pheromone A receptor-domain-containing protein</fullName>
    </submittedName>
</protein>
<feature type="compositionally biased region" description="Low complexity" evidence="10">
    <location>
        <begin position="351"/>
        <end position="363"/>
    </location>
</feature>
<feature type="compositionally biased region" description="Basic and acidic residues" evidence="10">
    <location>
        <begin position="510"/>
        <end position="519"/>
    </location>
</feature>
<comment type="similarity">
    <text evidence="2">Belongs to the G-protein coupled receptor 4 family.</text>
</comment>
<dbReference type="GO" id="GO:0004932">
    <property type="term" value="F:mating-type factor pheromone receptor activity"/>
    <property type="evidence" value="ECO:0007669"/>
    <property type="project" value="InterPro"/>
</dbReference>
<dbReference type="GO" id="GO:0005886">
    <property type="term" value="C:plasma membrane"/>
    <property type="evidence" value="ECO:0007669"/>
    <property type="project" value="TreeGrafter"/>
</dbReference>
<evidence type="ECO:0000256" key="8">
    <source>
        <dbReference type="ARBA" id="ARBA00023170"/>
    </source>
</evidence>
<keyword evidence="4 11" id="KW-0812">Transmembrane</keyword>
<dbReference type="Proteomes" id="UP001286456">
    <property type="component" value="Unassembled WGS sequence"/>
</dbReference>
<comment type="caution">
    <text evidence="12">The sequence shown here is derived from an EMBL/GenBank/DDBJ whole genome shotgun (WGS) entry which is preliminary data.</text>
</comment>
<keyword evidence="9" id="KW-0807">Transducer</keyword>
<feature type="transmembrane region" description="Helical" evidence="11">
    <location>
        <begin position="302"/>
        <end position="320"/>
    </location>
</feature>
<keyword evidence="6" id="KW-0297">G-protein coupled receptor</keyword>
<keyword evidence="13" id="KW-1185">Reference proteome</keyword>
<dbReference type="PRINTS" id="PR00899">
    <property type="entry name" value="GPCRSTE3"/>
</dbReference>
<gene>
    <name evidence="12" type="ORF">B0T19DRAFT_121884</name>
</gene>
<dbReference type="Pfam" id="PF02076">
    <property type="entry name" value="STE3"/>
    <property type="match status" value="1"/>
</dbReference>
<evidence type="ECO:0000256" key="9">
    <source>
        <dbReference type="ARBA" id="ARBA00023224"/>
    </source>
</evidence>
<feature type="region of interest" description="Disordered" evidence="10">
    <location>
        <begin position="349"/>
        <end position="545"/>
    </location>
</feature>
<feature type="transmembrane region" description="Helical" evidence="11">
    <location>
        <begin position="182"/>
        <end position="206"/>
    </location>
</feature>
<organism evidence="12 13">
    <name type="scientific">Cercophora scortea</name>
    <dbReference type="NCBI Taxonomy" id="314031"/>
    <lineage>
        <taxon>Eukaryota</taxon>
        <taxon>Fungi</taxon>
        <taxon>Dikarya</taxon>
        <taxon>Ascomycota</taxon>
        <taxon>Pezizomycotina</taxon>
        <taxon>Sordariomycetes</taxon>
        <taxon>Sordariomycetidae</taxon>
        <taxon>Sordariales</taxon>
        <taxon>Lasiosphaeriaceae</taxon>
        <taxon>Cercophora</taxon>
    </lineage>
</organism>
<dbReference type="PANTHER" id="PTHR28097">
    <property type="entry name" value="PHEROMONE A FACTOR RECEPTOR"/>
    <property type="match status" value="1"/>
</dbReference>
<feature type="transmembrane region" description="Helical" evidence="11">
    <location>
        <begin position="140"/>
        <end position="162"/>
    </location>
</feature>
<evidence type="ECO:0000256" key="3">
    <source>
        <dbReference type="ARBA" id="ARBA00022507"/>
    </source>
</evidence>
<feature type="transmembrane region" description="Helical" evidence="11">
    <location>
        <begin position="57"/>
        <end position="77"/>
    </location>
</feature>
<reference evidence="12" key="2">
    <citation type="submission" date="2023-06" db="EMBL/GenBank/DDBJ databases">
        <authorList>
            <consortium name="Lawrence Berkeley National Laboratory"/>
            <person name="Haridas S."/>
            <person name="Hensen N."/>
            <person name="Bonometti L."/>
            <person name="Westerberg I."/>
            <person name="Brannstrom I.O."/>
            <person name="Guillou S."/>
            <person name="Cros-Aarteil S."/>
            <person name="Calhoun S."/>
            <person name="Kuo A."/>
            <person name="Mondo S."/>
            <person name="Pangilinan J."/>
            <person name="Riley R."/>
            <person name="Labutti K."/>
            <person name="Andreopoulos B."/>
            <person name="Lipzen A."/>
            <person name="Chen C."/>
            <person name="Yanf M."/>
            <person name="Daum C."/>
            <person name="Ng V."/>
            <person name="Clum A."/>
            <person name="Steindorff A."/>
            <person name="Ohm R."/>
            <person name="Martin F."/>
            <person name="Silar P."/>
            <person name="Natvig D."/>
            <person name="Lalanne C."/>
            <person name="Gautier V."/>
            <person name="Ament-Velasquez S.L."/>
            <person name="Kruys A."/>
            <person name="Hutchinson M.I."/>
            <person name="Powell A.J."/>
            <person name="Barry K."/>
            <person name="Miller A.N."/>
            <person name="Grigoriev I.V."/>
            <person name="Debuchy R."/>
            <person name="Gladieux P."/>
            <person name="Thoren M.H."/>
            <person name="Johannesson H."/>
        </authorList>
    </citation>
    <scope>NUCLEOTIDE SEQUENCE</scope>
    <source>
        <strain evidence="12">SMH4131-1</strain>
    </source>
</reference>
<evidence type="ECO:0000256" key="2">
    <source>
        <dbReference type="ARBA" id="ARBA00011085"/>
    </source>
</evidence>
<dbReference type="InterPro" id="IPR001499">
    <property type="entry name" value="GPCR_STE3"/>
</dbReference>
<accession>A0AAE0MI25</accession>
<dbReference type="Gene3D" id="1.20.1070.10">
    <property type="entry name" value="Rhodopsin 7-helix transmembrane proteins"/>
    <property type="match status" value="1"/>
</dbReference>
<feature type="compositionally biased region" description="Polar residues" evidence="10">
    <location>
        <begin position="385"/>
        <end position="405"/>
    </location>
</feature>
<feature type="compositionally biased region" description="Basic and acidic residues" evidence="10">
    <location>
        <begin position="481"/>
        <end position="496"/>
    </location>
</feature>
<proteinExistence type="inferred from homology"/>
<name>A0AAE0MI25_9PEZI</name>
<keyword evidence="8 12" id="KW-0675">Receptor</keyword>
<keyword evidence="7 11" id="KW-0472">Membrane</keyword>
<evidence type="ECO:0000313" key="12">
    <source>
        <dbReference type="EMBL" id="KAK3333287.1"/>
    </source>
</evidence>
<dbReference type="PANTHER" id="PTHR28097:SF1">
    <property type="entry name" value="PHEROMONE A FACTOR RECEPTOR"/>
    <property type="match status" value="1"/>
</dbReference>
<evidence type="ECO:0000256" key="4">
    <source>
        <dbReference type="ARBA" id="ARBA00022692"/>
    </source>
</evidence>
<feature type="transmembrane region" description="Helical" evidence="11">
    <location>
        <begin position="238"/>
        <end position="263"/>
    </location>
</feature>
<evidence type="ECO:0000313" key="13">
    <source>
        <dbReference type="Proteomes" id="UP001286456"/>
    </source>
</evidence>
<evidence type="ECO:0000256" key="1">
    <source>
        <dbReference type="ARBA" id="ARBA00004141"/>
    </source>
</evidence>
<evidence type="ECO:0000256" key="5">
    <source>
        <dbReference type="ARBA" id="ARBA00022989"/>
    </source>
</evidence>
<evidence type="ECO:0000256" key="6">
    <source>
        <dbReference type="ARBA" id="ARBA00023040"/>
    </source>
</evidence>
<evidence type="ECO:0000256" key="11">
    <source>
        <dbReference type="SAM" id="Phobius"/>
    </source>
</evidence>
<feature type="transmembrane region" description="Helical" evidence="11">
    <location>
        <begin position="28"/>
        <end position="50"/>
    </location>
</feature>
<dbReference type="AlphaFoldDB" id="A0AAE0MI25"/>
<keyword evidence="3" id="KW-0589">Pheromone response</keyword>
<dbReference type="EMBL" id="JAUEPO010000002">
    <property type="protein sequence ID" value="KAK3333287.1"/>
    <property type="molecule type" value="Genomic_DNA"/>
</dbReference>
<evidence type="ECO:0000256" key="7">
    <source>
        <dbReference type="ARBA" id="ARBA00023136"/>
    </source>
</evidence>
<keyword evidence="5 11" id="KW-1133">Transmembrane helix</keyword>
<sequence>MGVYFTTTPQERIGPGPPYTYPSLQVNLFFRVFLGLLSILVPVVPGRVLWWNGEFAATTFCVITSIINLYYVTNALLWRDDNVATWYAGYGWCDLQVYTSFPLETAYAICLFEIMRGLARKVSLERVSDFTPHERRRQHIHSALIIFSIPLVQLVLMFFVKIRRYNISTLAGCTALYDTDWIVLTVYIVPTLIFTVAGTTMAVLAFRRYRQIERLTREIVSSNDSAHSARQQRVRRKLYFMALVIIIVVMPIYCVMFVMNILAGAPWSTPYDFDRIHNSPEPFSMHTITFTTSDLMTFPDLAVNYIAVLTSAAIFVTFGMSTEAFNQYRKFLLLLGLGKIWPGLHNEYHPSSGSNSGQSWWGSMVRSRDTRTETTQSSGDRKNSILPTTEHISLGTQSRKSSHTGSEAYLFSASTASGSRHNTADPSAEHNNPWPDLPEKDNLPAAPKAARPRHTMNPYVFNMTPSEPLRVPLPRFSLPSLRRDKDRTTATGKQHDTTPPPPPPPSSQPDTRRPDHISEEEAEHDVDVLRWGTSNPVGPRFDTHV</sequence>
<comment type="subcellular location">
    <subcellularLocation>
        <location evidence="1">Membrane</location>
        <topology evidence="1">Multi-pass membrane protein</topology>
    </subcellularLocation>
</comment>
<dbReference type="GO" id="GO:0000750">
    <property type="term" value="P:pheromone-dependent signal transduction involved in conjugation with cellular fusion"/>
    <property type="evidence" value="ECO:0007669"/>
    <property type="project" value="TreeGrafter"/>
</dbReference>
<evidence type="ECO:0000256" key="10">
    <source>
        <dbReference type="SAM" id="MobiDB-lite"/>
    </source>
</evidence>
<feature type="compositionally biased region" description="Pro residues" evidence="10">
    <location>
        <begin position="498"/>
        <end position="507"/>
    </location>
</feature>